<feature type="signal peptide" evidence="2">
    <location>
        <begin position="1"/>
        <end position="22"/>
    </location>
</feature>
<keyword evidence="2" id="KW-0732">Signal</keyword>
<gene>
    <name evidence="3" type="ORF">KI809_16065</name>
</gene>
<dbReference type="AlphaFoldDB" id="A0AAW4LBQ4"/>
<dbReference type="RefSeq" id="WP_214172596.1">
    <property type="nucleotide sequence ID" value="NZ_JAHCVJ010000007.1"/>
</dbReference>
<name>A0AAW4LBQ4_9BACT</name>
<organism evidence="3 4">
    <name type="scientific">Geoanaerobacter pelophilus</name>
    <dbReference type="NCBI Taxonomy" id="60036"/>
    <lineage>
        <taxon>Bacteria</taxon>
        <taxon>Pseudomonadati</taxon>
        <taxon>Thermodesulfobacteriota</taxon>
        <taxon>Desulfuromonadia</taxon>
        <taxon>Geobacterales</taxon>
        <taxon>Geobacteraceae</taxon>
        <taxon>Geoanaerobacter</taxon>
    </lineage>
</organism>
<evidence type="ECO:0000256" key="1">
    <source>
        <dbReference type="SAM" id="MobiDB-lite"/>
    </source>
</evidence>
<reference evidence="3 4" key="1">
    <citation type="submission" date="2021-05" db="EMBL/GenBank/DDBJ databases">
        <title>The draft genome of Geobacter pelophilus DSM 12255.</title>
        <authorList>
            <person name="Xu Z."/>
            <person name="Masuda Y."/>
            <person name="Itoh H."/>
            <person name="Senoo K."/>
        </authorList>
    </citation>
    <scope>NUCLEOTIDE SEQUENCE [LARGE SCALE GENOMIC DNA]</scope>
    <source>
        <strain evidence="3 4">DSM 12255</strain>
    </source>
</reference>
<dbReference type="EMBL" id="JAHCVJ010000007">
    <property type="protein sequence ID" value="MBT0665826.1"/>
    <property type="molecule type" value="Genomic_DNA"/>
</dbReference>
<evidence type="ECO:0000256" key="2">
    <source>
        <dbReference type="SAM" id="SignalP"/>
    </source>
</evidence>
<evidence type="ECO:0000313" key="3">
    <source>
        <dbReference type="EMBL" id="MBT0665826.1"/>
    </source>
</evidence>
<evidence type="ECO:0000313" key="4">
    <source>
        <dbReference type="Proteomes" id="UP000811899"/>
    </source>
</evidence>
<keyword evidence="4" id="KW-1185">Reference proteome</keyword>
<accession>A0AAW4LBQ4</accession>
<sequence length="213" mass="22484">MRFLRSAIVFVLSILIPLATTASSLPRVSGVVGQEGAWVLAIIETDAGACSVVSRGDKIGDGIVADISSRGLQITYDSKTEFLPLQGGSFTTTADDRPLDAARTASLKVSREQVVSAQDSIVGKASSAKKQSVNEILGLPLAAQISAINGIAVTSQQEASKMLLDQLKSGTLPRINISGVPGLTEIYVVPDSQPEQQVDNSDIPPWERVKTPR</sequence>
<comment type="caution">
    <text evidence="3">The sequence shown here is derived from an EMBL/GenBank/DDBJ whole genome shotgun (WGS) entry which is preliminary data.</text>
</comment>
<feature type="region of interest" description="Disordered" evidence="1">
    <location>
        <begin position="190"/>
        <end position="213"/>
    </location>
</feature>
<protein>
    <submittedName>
        <fullName evidence="3">Uncharacterized protein</fullName>
    </submittedName>
</protein>
<dbReference type="Proteomes" id="UP000811899">
    <property type="component" value="Unassembled WGS sequence"/>
</dbReference>
<proteinExistence type="predicted"/>
<feature type="chain" id="PRO_5043969172" evidence="2">
    <location>
        <begin position="23"/>
        <end position="213"/>
    </location>
</feature>